<dbReference type="EMBL" id="CP106982">
    <property type="protein sequence ID" value="UYF93325.1"/>
    <property type="molecule type" value="Genomic_DNA"/>
</dbReference>
<evidence type="ECO:0000313" key="3">
    <source>
        <dbReference type="EMBL" id="UYF93325.1"/>
    </source>
</evidence>
<name>A0A059MVR9_9NOCA</name>
<feature type="signal peptide" evidence="1">
    <location>
        <begin position="1"/>
        <end position="33"/>
    </location>
</feature>
<proteinExistence type="predicted"/>
<evidence type="ECO:0000313" key="4">
    <source>
        <dbReference type="Proteomes" id="UP000325466"/>
    </source>
</evidence>
<feature type="chain" id="PRO_5044538753" description="Secreted protein" evidence="1">
    <location>
        <begin position="34"/>
        <end position="274"/>
    </location>
</feature>
<sequence length="274" mass="27209">MTTRTTRRRLRRLTAAASLTVAAALALPTVAAAEPPADPAVAAAPAPDPLLGALETLRAQPGADALALAAAEAIGSARGGATDVAENSPLSAYEDAVEFLRGLGIEPFLYPTGAPFCTEGGSLPLGIAPAVAGAAPGPWPNLNIPMVGPVNAVDPGETLFAFVPMGVEKDSGNTTGMQVAWFNVNTFQGGFVPMGTIAEAAALAVPGGLPEFAKPLVAAAVQNFFAGAVPLGGVRAAPVATGSGTVLAAVFGTVQNGETSCFFLPTVGIVEVPA</sequence>
<evidence type="ECO:0000256" key="1">
    <source>
        <dbReference type="SAM" id="SignalP"/>
    </source>
</evidence>
<evidence type="ECO:0000313" key="2">
    <source>
        <dbReference type="EMBL" id="GES37665.1"/>
    </source>
</evidence>
<protein>
    <recommendedName>
        <fullName evidence="6">Secreted protein</fullName>
    </recommendedName>
</protein>
<organism evidence="3 5">
    <name type="scientific">Rhodococcus aetherivorans</name>
    <dbReference type="NCBI Taxonomy" id="191292"/>
    <lineage>
        <taxon>Bacteria</taxon>
        <taxon>Bacillati</taxon>
        <taxon>Actinomycetota</taxon>
        <taxon>Actinomycetes</taxon>
        <taxon>Mycobacteriales</taxon>
        <taxon>Nocardiaceae</taxon>
        <taxon>Rhodococcus</taxon>
    </lineage>
</organism>
<keyword evidence="4" id="KW-1185">Reference proteome</keyword>
<reference evidence="3" key="3">
    <citation type="submission" date="2022-09" db="EMBL/GenBank/DDBJ databases">
        <title>The genome sequence of Rhodococcus aetherivorans N1.</title>
        <authorList>
            <person name="Jiang W."/>
        </authorList>
    </citation>
    <scope>NUCLEOTIDE SEQUENCE</scope>
    <source>
        <strain evidence="3">N1</strain>
    </source>
</reference>
<evidence type="ECO:0008006" key="6">
    <source>
        <dbReference type="Google" id="ProtNLM"/>
    </source>
</evidence>
<accession>A0A0F6VH83</accession>
<dbReference type="Proteomes" id="UP000325466">
    <property type="component" value="Unassembled WGS sequence"/>
</dbReference>
<evidence type="ECO:0000313" key="5">
    <source>
        <dbReference type="Proteomes" id="UP001163947"/>
    </source>
</evidence>
<dbReference type="EMBL" id="BLAH01000086">
    <property type="protein sequence ID" value="GES37665.1"/>
    <property type="molecule type" value="Genomic_DNA"/>
</dbReference>
<dbReference type="PROSITE" id="PS51318">
    <property type="entry name" value="TAT"/>
    <property type="match status" value="1"/>
</dbReference>
<dbReference type="KEGG" id="rav:AAT18_05765"/>
<dbReference type="AlphaFoldDB" id="A0A059MVR9"/>
<reference evidence="2 4" key="1">
    <citation type="journal article" date="2018" name="Biodegradation">
        <title>1,4-Dioxane degradation characteristics of Rhodococcus aetherivorans JCM 14343.</title>
        <authorList>
            <person name="Inoue D."/>
            <person name="Tsunoda T."/>
            <person name="Yamamoto N."/>
            <person name="Ike M."/>
            <person name="Sei K."/>
        </authorList>
    </citation>
    <scope>NUCLEOTIDE SEQUENCE [LARGE SCALE GENOMIC DNA]</scope>
    <source>
        <strain evidence="2 4">JCM 14343</strain>
    </source>
</reference>
<dbReference type="Proteomes" id="UP001163947">
    <property type="component" value="Chromosome"/>
</dbReference>
<gene>
    <name evidence="3" type="ORF">OCS65_23225</name>
    <name evidence="2" type="ORF">RAJCM14343_2920</name>
</gene>
<accession>A0A059MVR9</accession>
<dbReference type="InterPro" id="IPR006311">
    <property type="entry name" value="TAT_signal"/>
</dbReference>
<dbReference type="GeneID" id="83623393"/>
<reference evidence="2" key="2">
    <citation type="submission" date="2019-10" db="EMBL/GenBank/DDBJ databases">
        <title>Draft genome sequence of Rhodococcus aetherivorans JCM 14343.</title>
        <authorList>
            <person name="Inoue D."/>
            <person name="Nakazawa M."/>
            <person name="Yamamoto N."/>
            <person name="Sei K."/>
            <person name="Ike M."/>
        </authorList>
    </citation>
    <scope>NUCLEOTIDE SEQUENCE</scope>
    <source>
        <strain evidence="2">JCM 14343</strain>
    </source>
</reference>
<keyword evidence="1" id="KW-0732">Signal</keyword>
<dbReference type="RefSeq" id="WP_006946975.1">
    <property type="nucleotide sequence ID" value="NZ_BAAAYP010000042.1"/>
</dbReference>
<accession>N1MHR3</accession>